<comment type="caution">
    <text evidence="2">The sequence shown here is derived from an EMBL/GenBank/DDBJ whole genome shotgun (WGS) entry which is preliminary data.</text>
</comment>
<dbReference type="EMBL" id="JAEVFJ010000039">
    <property type="protein sequence ID" value="KAH8088938.1"/>
    <property type="molecule type" value="Genomic_DNA"/>
</dbReference>
<reference evidence="2" key="1">
    <citation type="journal article" date="2021" name="New Phytol.">
        <title>Evolutionary innovations through gain and loss of genes in the ectomycorrhizal Boletales.</title>
        <authorList>
            <person name="Wu G."/>
            <person name="Miyauchi S."/>
            <person name="Morin E."/>
            <person name="Kuo A."/>
            <person name="Drula E."/>
            <person name="Varga T."/>
            <person name="Kohler A."/>
            <person name="Feng B."/>
            <person name="Cao Y."/>
            <person name="Lipzen A."/>
            <person name="Daum C."/>
            <person name="Hundley H."/>
            <person name="Pangilinan J."/>
            <person name="Johnson J."/>
            <person name="Barry K."/>
            <person name="LaButti K."/>
            <person name="Ng V."/>
            <person name="Ahrendt S."/>
            <person name="Min B."/>
            <person name="Choi I.G."/>
            <person name="Park H."/>
            <person name="Plett J.M."/>
            <person name="Magnuson J."/>
            <person name="Spatafora J.W."/>
            <person name="Nagy L.G."/>
            <person name="Henrissat B."/>
            <person name="Grigoriev I.V."/>
            <person name="Yang Z.L."/>
            <person name="Xu J."/>
            <person name="Martin F.M."/>
        </authorList>
    </citation>
    <scope>NUCLEOTIDE SEQUENCE</scope>
    <source>
        <strain evidence="2">KKN 215</strain>
    </source>
</reference>
<protein>
    <submittedName>
        <fullName evidence="2">Uncharacterized protein</fullName>
    </submittedName>
</protein>
<sequence>MFPSSFKLFILFATAVSVAVHAVPTAGGLFQIADIEHHLLNKNLARDTSGTSGTDPRGTILNADVNTLSDAGATIDVDVLEGGWDRLFSGSSGREDADVTASK</sequence>
<organism evidence="2 3">
    <name type="scientific">Cristinia sonorae</name>
    <dbReference type="NCBI Taxonomy" id="1940300"/>
    <lineage>
        <taxon>Eukaryota</taxon>
        <taxon>Fungi</taxon>
        <taxon>Dikarya</taxon>
        <taxon>Basidiomycota</taxon>
        <taxon>Agaricomycotina</taxon>
        <taxon>Agaricomycetes</taxon>
        <taxon>Agaricomycetidae</taxon>
        <taxon>Agaricales</taxon>
        <taxon>Pleurotineae</taxon>
        <taxon>Stephanosporaceae</taxon>
        <taxon>Cristinia</taxon>
    </lineage>
</organism>
<evidence type="ECO:0000313" key="2">
    <source>
        <dbReference type="EMBL" id="KAH8088938.1"/>
    </source>
</evidence>
<evidence type="ECO:0000256" key="1">
    <source>
        <dbReference type="SAM" id="SignalP"/>
    </source>
</evidence>
<name>A0A8K0UGD9_9AGAR</name>
<feature type="signal peptide" evidence="1">
    <location>
        <begin position="1"/>
        <end position="22"/>
    </location>
</feature>
<dbReference type="Proteomes" id="UP000813824">
    <property type="component" value="Unassembled WGS sequence"/>
</dbReference>
<evidence type="ECO:0000313" key="3">
    <source>
        <dbReference type="Proteomes" id="UP000813824"/>
    </source>
</evidence>
<accession>A0A8K0UGD9</accession>
<dbReference type="AlphaFoldDB" id="A0A8K0UGD9"/>
<gene>
    <name evidence="2" type="ORF">BXZ70DRAFT_910048</name>
</gene>
<keyword evidence="3" id="KW-1185">Reference proteome</keyword>
<feature type="chain" id="PRO_5035444630" evidence="1">
    <location>
        <begin position="23"/>
        <end position="103"/>
    </location>
</feature>
<proteinExistence type="predicted"/>
<keyword evidence="1" id="KW-0732">Signal</keyword>